<evidence type="ECO:0000256" key="1">
    <source>
        <dbReference type="SAM" id="Phobius"/>
    </source>
</evidence>
<reference evidence="3" key="1">
    <citation type="submission" date="2016-06" db="EMBL/GenBank/DDBJ databases">
        <title>Parallel loss of symbiosis genes in relatives of nitrogen-fixing non-legume Parasponia.</title>
        <authorList>
            <person name="Van Velzen R."/>
            <person name="Holmer R."/>
            <person name="Bu F."/>
            <person name="Rutten L."/>
            <person name="Van Zeijl A."/>
            <person name="Liu W."/>
            <person name="Santuari L."/>
            <person name="Cao Q."/>
            <person name="Sharma T."/>
            <person name="Shen D."/>
            <person name="Roswanjaya Y."/>
            <person name="Wardhani T."/>
            <person name="Kalhor M.S."/>
            <person name="Jansen J."/>
            <person name="Van den Hoogen J."/>
            <person name="Gungor B."/>
            <person name="Hartog M."/>
            <person name="Hontelez J."/>
            <person name="Verver J."/>
            <person name="Yang W.-C."/>
            <person name="Schijlen E."/>
            <person name="Repin R."/>
            <person name="Schilthuizen M."/>
            <person name="Schranz E."/>
            <person name="Heidstra R."/>
            <person name="Miyata K."/>
            <person name="Fedorova E."/>
            <person name="Kohlen W."/>
            <person name="Bisseling T."/>
            <person name="Smit S."/>
            <person name="Geurts R."/>
        </authorList>
    </citation>
    <scope>NUCLEOTIDE SEQUENCE [LARGE SCALE GENOMIC DNA]</scope>
    <source>
        <strain evidence="3">cv. WU1-14</strain>
    </source>
</reference>
<feature type="transmembrane region" description="Helical" evidence="1">
    <location>
        <begin position="23"/>
        <end position="49"/>
    </location>
</feature>
<gene>
    <name evidence="2" type="ORF">PanWU01x14_139060</name>
</gene>
<dbReference type="EMBL" id="JXTB01000113">
    <property type="protein sequence ID" value="PON62381.1"/>
    <property type="molecule type" value="Genomic_DNA"/>
</dbReference>
<proteinExistence type="predicted"/>
<keyword evidence="1" id="KW-0472">Membrane</keyword>
<keyword evidence="1" id="KW-0812">Transmembrane</keyword>
<organism evidence="2 3">
    <name type="scientific">Parasponia andersonii</name>
    <name type="common">Sponia andersonii</name>
    <dbReference type="NCBI Taxonomy" id="3476"/>
    <lineage>
        <taxon>Eukaryota</taxon>
        <taxon>Viridiplantae</taxon>
        <taxon>Streptophyta</taxon>
        <taxon>Embryophyta</taxon>
        <taxon>Tracheophyta</taxon>
        <taxon>Spermatophyta</taxon>
        <taxon>Magnoliopsida</taxon>
        <taxon>eudicotyledons</taxon>
        <taxon>Gunneridae</taxon>
        <taxon>Pentapetalae</taxon>
        <taxon>rosids</taxon>
        <taxon>fabids</taxon>
        <taxon>Rosales</taxon>
        <taxon>Cannabaceae</taxon>
        <taxon>Parasponia</taxon>
    </lineage>
</organism>
<evidence type="ECO:0000313" key="3">
    <source>
        <dbReference type="Proteomes" id="UP000237105"/>
    </source>
</evidence>
<dbReference type="Proteomes" id="UP000237105">
    <property type="component" value="Unassembled WGS sequence"/>
</dbReference>
<keyword evidence="1" id="KW-1133">Transmembrane helix</keyword>
<comment type="caution">
    <text evidence="2">The sequence shown here is derived from an EMBL/GenBank/DDBJ whole genome shotgun (WGS) entry which is preliminary data.</text>
</comment>
<evidence type="ECO:0000313" key="2">
    <source>
        <dbReference type="EMBL" id="PON62381.1"/>
    </source>
</evidence>
<keyword evidence="3" id="KW-1185">Reference proteome</keyword>
<sequence>MKTKLDLVIVDLTTSVDAAHPSLILMVIINPPAGFSLTTFGSLIIFSLFGGQNRTKKLLVLNLEKSTLRYIKKN</sequence>
<name>A0A2P5CMW8_PARAD</name>
<protein>
    <submittedName>
        <fullName evidence="2">Uncharacterized protein</fullName>
    </submittedName>
</protein>
<dbReference type="AlphaFoldDB" id="A0A2P5CMW8"/>
<accession>A0A2P5CMW8</accession>